<name>A0A369JYT5_HYPMA</name>
<comment type="caution">
    <text evidence="1">The sequence shown here is derived from an EMBL/GenBank/DDBJ whole genome shotgun (WGS) entry which is preliminary data.</text>
</comment>
<accession>A0A369JYT5</accession>
<evidence type="ECO:0000313" key="1">
    <source>
        <dbReference type="EMBL" id="RDB26898.1"/>
    </source>
</evidence>
<evidence type="ECO:0000313" key="2">
    <source>
        <dbReference type="Proteomes" id="UP000076154"/>
    </source>
</evidence>
<keyword evidence="2" id="KW-1185">Reference proteome</keyword>
<dbReference type="InParanoid" id="A0A369JYT5"/>
<sequence>MESVALRGSLFRDLTLPSDKILKEMLYPHWFIHPGMNMAKRTGLIESDTGPSFHFAEGVFRGNTGRTSFAGPNDARRCDDNHASPQIGAFTISLPLLGFTHADIRETVRGRTLMIICGPADINHAHRIGSVIPSGDATVDDADFDINGRGRQLQR</sequence>
<proteinExistence type="predicted"/>
<dbReference type="Proteomes" id="UP000076154">
    <property type="component" value="Unassembled WGS sequence"/>
</dbReference>
<reference evidence="1" key="1">
    <citation type="submission" date="2018-04" db="EMBL/GenBank/DDBJ databases">
        <title>Whole genome sequencing of Hypsizygus marmoreus.</title>
        <authorList>
            <person name="Choi I.-G."/>
            <person name="Min B."/>
            <person name="Kim J.-G."/>
            <person name="Kim S."/>
            <person name="Oh Y.-L."/>
            <person name="Kong W.-S."/>
            <person name="Park H."/>
            <person name="Jeong J."/>
            <person name="Song E.-S."/>
        </authorList>
    </citation>
    <scope>NUCLEOTIDE SEQUENCE [LARGE SCALE GENOMIC DNA]</scope>
    <source>
        <strain evidence="1">51987-8</strain>
    </source>
</reference>
<gene>
    <name evidence="1" type="ORF">Hypma_005166</name>
</gene>
<protein>
    <submittedName>
        <fullName evidence="1">Uncharacterized protein</fullName>
    </submittedName>
</protein>
<organism evidence="1 2">
    <name type="scientific">Hypsizygus marmoreus</name>
    <name type="common">White beech mushroom</name>
    <name type="synonym">Agaricus marmoreus</name>
    <dbReference type="NCBI Taxonomy" id="39966"/>
    <lineage>
        <taxon>Eukaryota</taxon>
        <taxon>Fungi</taxon>
        <taxon>Dikarya</taxon>
        <taxon>Basidiomycota</taxon>
        <taxon>Agaricomycotina</taxon>
        <taxon>Agaricomycetes</taxon>
        <taxon>Agaricomycetidae</taxon>
        <taxon>Agaricales</taxon>
        <taxon>Tricholomatineae</taxon>
        <taxon>Lyophyllaceae</taxon>
        <taxon>Hypsizygus</taxon>
    </lineage>
</organism>
<dbReference type="EMBL" id="LUEZ02000021">
    <property type="protein sequence ID" value="RDB26898.1"/>
    <property type="molecule type" value="Genomic_DNA"/>
</dbReference>
<dbReference type="AlphaFoldDB" id="A0A369JYT5"/>